<dbReference type="OrthoDB" id="10341889at2759"/>
<evidence type="ECO:0000313" key="1">
    <source>
        <dbReference type="EMBL" id="KIK46322.1"/>
    </source>
</evidence>
<reference evidence="1 2" key="1">
    <citation type="submission" date="2014-04" db="EMBL/GenBank/DDBJ databases">
        <authorList>
            <consortium name="DOE Joint Genome Institute"/>
            <person name="Kuo A."/>
            <person name="Ruytinx J."/>
            <person name="Rineau F."/>
            <person name="Colpaert J."/>
            <person name="Kohler A."/>
            <person name="Nagy L.G."/>
            <person name="Floudas D."/>
            <person name="Copeland A."/>
            <person name="Barry K.W."/>
            <person name="Cichocki N."/>
            <person name="Veneault-Fourrey C."/>
            <person name="LaButti K."/>
            <person name="Lindquist E.A."/>
            <person name="Lipzen A."/>
            <person name="Lundell T."/>
            <person name="Morin E."/>
            <person name="Murat C."/>
            <person name="Sun H."/>
            <person name="Tunlid A."/>
            <person name="Henrissat B."/>
            <person name="Grigoriev I.V."/>
            <person name="Hibbett D.S."/>
            <person name="Martin F."/>
            <person name="Nordberg H.P."/>
            <person name="Cantor M.N."/>
            <person name="Hua S.X."/>
        </authorList>
    </citation>
    <scope>NUCLEOTIDE SEQUENCE [LARGE SCALE GENOMIC DNA]</scope>
    <source>
        <strain evidence="1 2">UH-Slu-Lm8-n1</strain>
    </source>
</reference>
<proteinExistence type="predicted"/>
<dbReference type="Proteomes" id="UP000054485">
    <property type="component" value="Unassembled WGS sequence"/>
</dbReference>
<evidence type="ECO:0000313" key="2">
    <source>
        <dbReference type="Proteomes" id="UP000054485"/>
    </source>
</evidence>
<dbReference type="HOGENOM" id="CLU_2887335_0_0_1"/>
<accession>A0A0D0BK20</accession>
<name>A0A0D0BK20_9AGAM</name>
<organism evidence="1 2">
    <name type="scientific">Suillus luteus UH-Slu-Lm8-n1</name>
    <dbReference type="NCBI Taxonomy" id="930992"/>
    <lineage>
        <taxon>Eukaryota</taxon>
        <taxon>Fungi</taxon>
        <taxon>Dikarya</taxon>
        <taxon>Basidiomycota</taxon>
        <taxon>Agaricomycotina</taxon>
        <taxon>Agaricomycetes</taxon>
        <taxon>Agaricomycetidae</taxon>
        <taxon>Boletales</taxon>
        <taxon>Suillineae</taxon>
        <taxon>Suillaceae</taxon>
        <taxon>Suillus</taxon>
    </lineage>
</organism>
<dbReference type="InParanoid" id="A0A0D0BK20"/>
<sequence>MALAVMAEACGKSRNHTPSAAALAMGAWKSQLAMGFNCTWKRAWTTHWAFDFIVIEAICDIPL</sequence>
<dbReference type="AlphaFoldDB" id="A0A0D0BK20"/>
<dbReference type="EMBL" id="KN835160">
    <property type="protein sequence ID" value="KIK46322.1"/>
    <property type="molecule type" value="Genomic_DNA"/>
</dbReference>
<gene>
    <name evidence="1" type="ORF">CY34DRAFT_418074</name>
</gene>
<protein>
    <submittedName>
        <fullName evidence="1">Uncharacterized protein</fullName>
    </submittedName>
</protein>
<keyword evidence="2" id="KW-1185">Reference proteome</keyword>
<reference evidence="2" key="2">
    <citation type="submission" date="2015-01" db="EMBL/GenBank/DDBJ databases">
        <title>Evolutionary Origins and Diversification of the Mycorrhizal Mutualists.</title>
        <authorList>
            <consortium name="DOE Joint Genome Institute"/>
            <consortium name="Mycorrhizal Genomics Consortium"/>
            <person name="Kohler A."/>
            <person name="Kuo A."/>
            <person name="Nagy L.G."/>
            <person name="Floudas D."/>
            <person name="Copeland A."/>
            <person name="Barry K.W."/>
            <person name="Cichocki N."/>
            <person name="Veneault-Fourrey C."/>
            <person name="LaButti K."/>
            <person name="Lindquist E.A."/>
            <person name="Lipzen A."/>
            <person name="Lundell T."/>
            <person name="Morin E."/>
            <person name="Murat C."/>
            <person name="Riley R."/>
            <person name="Ohm R."/>
            <person name="Sun H."/>
            <person name="Tunlid A."/>
            <person name="Henrissat B."/>
            <person name="Grigoriev I.V."/>
            <person name="Hibbett D.S."/>
            <person name="Martin F."/>
        </authorList>
    </citation>
    <scope>NUCLEOTIDE SEQUENCE [LARGE SCALE GENOMIC DNA]</scope>
    <source>
        <strain evidence="2">UH-Slu-Lm8-n1</strain>
    </source>
</reference>